<evidence type="ECO:0000313" key="2">
    <source>
        <dbReference type="Proteomes" id="UP000789525"/>
    </source>
</evidence>
<sequence>MNLENDTSNSTCSTQILNKNLKGDKFVRPHIPIKTHLLNLYNEAKVHAVSLDYEYNSTSKKLVLERMQCNNGLVAAILQAYNGHQHLRLIPDDIWFTIAQGVSHHINLNADTYKDRFVKRKSIVIYNECILSIDPKTKCLVGDWPECIRQLLEAADKQIKKVELQSSLECDFSTSSQNTIIPSRVVLLDTFKRCSSFQFNVFCGIPKVTLEGTLNDWISIKEKLVQLRQFFPDLEFWLDPLEH</sequence>
<organism evidence="1 2">
    <name type="scientific">Acaulospora colombiana</name>
    <dbReference type="NCBI Taxonomy" id="27376"/>
    <lineage>
        <taxon>Eukaryota</taxon>
        <taxon>Fungi</taxon>
        <taxon>Fungi incertae sedis</taxon>
        <taxon>Mucoromycota</taxon>
        <taxon>Glomeromycotina</taxon>
        <taxon>Glomeromycetes</taxon>
        <taxon>Diversisporales</taxon>
        <taxon>Acaulosporaceae</taxon>
        <taxon>Acaulospora</taxon>
    </lineage>
</organism>
<feature type="non-terminal residue" evidence="1">
    <location>
        <position position="243"/>
    </location>
</feature>
<gene>
    <name evidence="1" type="ORF">ACOLOM_LOCUS13398</name>
</gene>
<dbReference type="EMBL" id="CAJVPT010061199">
    <property type="protein sequence ID" value="CAG8764923.1"/>
    <property type="molecule type" value="Genomic_DNA"/>
</dbReference>
<dbReference type="Proteomes" id="UP000789525">
    <property type="component" value="Unassembled WGS sequence"/>
</dbReference>
<reference evidence="1" key="1">
    <citation type="submission" date="2021-06" db="EMBL/GenBank/DDBJ databases">
        <authorList>
            <person name="Kallberg Y."/>
            <person name="Tangrot J."/>
            <person name="Rosling A."/>
        </authorList>
    </citation>
    <scope>NUCLEOTIDE SEQUENCE</scope>
    <source>
        <strain evidence="1">CL356</strain>
    </source>
</reference>
<accession>A0ACA9QSK8</accession>
<protein>
    <submittedName>
        <fullName evidence="1">16665_t:CDS:1</fullName>
    </submittedName>
</protein>
<proteinExistence type="predicted"/>
<name>A0ACA9QSK8_9GLOM</name>
<keyword evidence="2" id="KW-1185">Reference proteome</keyword>
<comment type="caution">
    <text evidence="1">The sequence shown here is derived from an EMBL/GenBank/DDBJ whole genome shotgun (WGS) entry which is preliminary data.</text>
</comment>
<evidence type="ECO:0000313" key="1">
    <source>
        <dbReference type="EMBL" id="CAG8764923.1"/>
    </source>
</evidence>